<feature type="domain" description="Galactokinase N-terminal" evidence="15">
    <location>
        <begin position="19"/>
        <end position="67"/>
    </location>
</feature>
<dbReference type="HAMAP" id="MF_00246">
    <property type="entry name" value="Galactokinase"/>
    <property type="match status" value="1"/>
</dbReference>
<dbReference type="NCBIfam" id="TIGR00131">
    <property type="entry name" value="gal_kin"/>
    <property type="match status" value="1"/>
</dbReference>
<dbReference type="InterPro" id="IPR006203">
    <property type="entry name" value="GHMP_knse_ATP-bd_CS"/>
</dbReference>
<feature type="active site" description="Proton acceptor" evidence="11">
    <location>
        <position position="184"/>
    </location>
</feature>
<evidence type="ECO:0000256" key="2">
    <source>
        <dbReference type="ARBA" id="ARBA00022490"/>
    </source>
</evidence>
<protein>
    <recommendedName>
        <fullName evidence="11 12">Galactokinase</fullName>
        <ecNumber evidence="11 12">2.7.1.6</ecNumber>
    </recommendedName>
    <alternativeName>
        <fullName evidence="11">Galactose kinase</fullName>
    </alternativeName>
</protein>
<organism evidence="16 17">
    <name type="scientific">Streptomyces lichenis</name>
    <dbReference type="NCBI Taxonomy" id="2306967"/>
    <lineage>
        <taxon>Bacteria</taxon>
        <taxon>Bacillati</taxon>
        <taxon>Actinomycetota</taxon>
        <taxon>Actinomycetes</taxon>
        <taxon>Kitasatosporales</taxon>
        <taxon>Streptomycetaceae</taxon>
        <taxon>Streptomyces</taxon>
    </lineage>
</organism>
<feature type="binding site" evidence="11">
    <location>
        <position position="236"/>
    </location>
    <ligand>
        <name>substrate</name>
    </ligand>
</feature>
<keyword evidence="4 11" id="KW-0479">Metal-binding</keyword>
<keyword evidence="6 11" id="KW-0418">Kinase</keyword>
<dbReference type="PROSITE" id="PS00627">
    <property type="entry name" value="GHMP_KINASES_ATP"/>
    <property type="match status" value="1"/>
</dbReference>
<comment type="similarity">
    <text evidence="1 11">Belongs to the GHMP kinase family. GalK subfamily.</text>
</comment>
<dbReference type="PRINTS" id="PR00473">
    <property type="entry name" value="GALCTOKINASE"/>
</dbReference>
<comment type="subcellular location">
    <subcellularLocation>
        <location evidence="11">Cytoplasm</location>
    </subcellularLocation>
</comment>
<dbReference type="InterPro" id="IPR036554">
    <property type="entry name" value="GHMP_kinase_C_sf"/>
</dbReference>
<evidence type="ECO:0000256" key="12">
    <source>
        <dbReference type="NCBIfam" id="TIGR00131"/>
    </source>
</evidence>
<name>A0ABT0IFQ6_9ACTN</name>
<feature type="binding site" evidence="11">
    <location>
        <begin position="134"/>
        <end position="140"/>
    </location>
    <ligand>
        <name>ATP</name>
        <dbReference type="ChEBI" id="CHEBI:30616"/>
    </ligand>
</feature>
<keyword evidence="9 11" id="KW-0299">Galactose metabolism</keyword>
<comment type="caution">
    <text evidence="16">The sequence shown here is derived from an EMBL/GenBank/DDBJ whole genome shotgun (WGS) entry which is preliminary data.</text>
</comment>
<dbReference type="RefSeq" id="WP_248636046.1">
    <property type="nucleotide sequence ID" value="NZ_JALPTH010000024.1"/>
</dbReference>
<dbReference type="Pfam" id="PF08544">
    <property type="entry name" value="GHMP_kinases_C"/>
    <property type="match status" value="1"/>
</dbReference>
<dbReference type="Pfam" id="PF10509">
    <property type="entry name" value="GalKase_gal_bdg"/>
    <property type="match status" value="1"/>
</dbReference>
<dbReference type="InterPro" id="IPR013750">
    <property type="entry name" value="GHMP_kinase_C_dom"/>
</dbReference>
<reference evidence="16 17" key="1">
    <citation type="submission" date="2022-04" db="EMBL/GenBank/DDBJ databases">
        <title>Streptomyces sp. nov. LCR6-01 isolated from Lichen of Dirinaria sp.</title>
        <authorList>
            <person name="Kanchanasin P."/>
            <person name="Tanasupawat S."/>
            <person name="Phongsopitanun W."/>
        </authorList>
    </citation>
    <scope>NUCLEOTIDE SEQUENCE [LARGE SCALE GENOMIC DNA]</scope>
    <source>
        <strain evidence="16 17">LCR6-01</strain>
    </source>
</reference>
<evidence type="ECO:0000256" key="1">
    <source>
        <dbReference type="ARBA" id="ARBA00006566"/>
    </source>
</evidence>
<evidence type="ECO:0000256" key="6">
    <source>
        <dbReference type="ARBA" id="ARBA00022777"/>
    </source>
</evidence>
<gene>
    <name evidence="11 16" type="primary">galK</name>
    <name evidence="16" type="ORF">M1O15_22670</name>
</gene>
<dbReference type="InterPro" id="IPR000705">
    <property type="entry name" value="Galactokinase"/>
</dbReference>
<dbReference type="InterPro" id="IPR006204">
    <property type="entry name" value="GHMP_kinase_N_dom"/>
</dbReference>
<evidence type="ECO:0000256" key="5">
    <source>
        <dbReference type="ARBA" id="ARBA00022741"/>
    </source>
</evidence>
<evidence type="ECO:0000256" key="8">
    <source>
        <dbReference type="ARBA" id="ARBA00022842"/>
    </source>
</evidence>
<dbReference type="PRINTS" id="PR00959">
    <property type="entry name" value="MEVGALKINASE"/>
</dbReference>
<feature type="domain" description="GHMP kinase N-terminal" evidence="13">
    <location>
        <begin position="105"/>
        <end position="190"/>
    </location>
</feature>
<dbReference type="EC" id="2.7.1.6" evidence="11 12"/>
<keyword evidence="2 11" id="KW-0963">Cytoplasm</keyword>
<dbReference type="SUPFAM" id="SSF55060">
    <property type="entry name" value="GHMP Kinase, C-terminal domain"/>
    <property type="match status" value="1"/>
</dbReference>
<evidence type="ECO:0000256" key="3">
    <source>
        <dbReference type="ARBA" id="ARBA00022679"/>
    </source>
</evidence>
<dbReference type="InterPro" id="IPR006206">
    <property type="entry name" value="Mevalonate/galactokinase"/>
</dbReference>
<dbReference type="GO" id="GO:0004335">
    <property type="term" value="F:galactokinase activity"/>
    <property type="evidence" value="ECO:0007669"/>
    <property type="project" value="UniProtKB-EC"/>
</dbReference>
<dbReference type="Gene3D" id="3.30.70.890">
    <property type="entry name" value="GHMP kinase, C-terminal domain"/>
    <property type="match status" value="1"/>
</dbReference>
<evidence type="ECO:0000256" key="4">
    <source>
        <dbReference type="ARBA" id="ARBA00022723"/>
    </source>
</evidence>
<evidence type="ECO:0000256" key="10">
    <source>
        <dbReference type="ARBA" id="ARBA00023277"/>
    </source>
</evidence>
<dbReference type="PANTHER" id="PTHR10457">
    <property type="entry name" value="MEVALONATE KINASE/GALACTOKINASE"/>
    <property type="match status" value="1"/>
</dbReference>
<evidence type="ECO:0000313" key="17">
    <source>
        <dbReference type="Proteomes" id="UP001522868"/>
    </source>
</evidence>
<evidence type="ECO:0000256" key="9">
    <source>
        <dbReference type="ARBA" id="ARBA00023144"/>
    </source>
</evidence>
<dbReference type="InterPro" id="IPR020568">
    <property type="entry name" value="Ribosomal_Su5_D2-typ_SF"/>
</dbReference>
<dbReference type="SUPFAM" id="SSF54211">
    <property type="entry name" value="Ribosomal protein S5 domain 2-like"/>
    <property type="match status" value="1"/>
</dbReference>
<dbReference type="EMBL" id="JALPTH010000024">
    <property type="protein sequence ID" value="MCK8680149.1"/>
    <property type="molecule type" value="Genomic_DNA"/>
</dbReference>
<feature type="binding site" evidence="11">
    <location>
        <position position="172"/>
    </location>
    <ligand>
        <name>Mg(2+)</name>
        <dbReference type="ChEBI" id="CHEBI:18420"/>
    </ligand>
</feature>
<keyword evidence="17" id="KW-1185">Reference proteome</keyword>
<comment type="pathway">
    <text evidence="11">Carbohydrate metabolism; galactose metabolism.</text>
</comment>
<dbReference type="InterPro" id="IPR022963">
    <property type="entry name" value="Galactokinase_bac"/>
</dbReference>
<feature type="binding site" evidence="11">
    <location>
        <position position="77"/>
    </location>
    <ligand>
        <name>ATP</name>
        <dbReference type="ChEBI" id="CHEBI:30616"/>
    </ligand>
</feature>
<sequence>MPADAPAPPEERARAVAEGFTRLYGAEPEGVWAAPGRVNLIGEYTDFNDGFVMPLALPHTAVAAVSRRTDGRLRVHSADTGEGVVTLEVAELRPERGGAGGWAAYPAGVVWALREAGHEITGADLHLASTVPTGAGLSSSAALETVVALALNELYGLGRSRPELARIGQRAENAFVGVPCGVMDQMASACAAEGHLLHLDTRNLSLRQVPFDLAARGLALLVVDTRVKHALGDGAYAERRAGCEAGARALGVNTLREVEYARLPEALDRLDDPTVRACVRHVVSDNERVRRTIALLDAGDARAVGPVLTEGHASLRDDLRVSCPELDLVVATAVEAGALGARMTGGGFGGSAIVLVEAGDTAAVTKAVEDAFATAGHTAPRVFPAVPSAGARRLE</sequence>
<keyword evidence="5 11" id="KW-0547">Nucleotide-binding</keyword>
<feature type="binding site" evidence="11">
    <location>
        <position position="140"/>
    </location>
    <ligand>
        <name>Mg(2+)</name>
        <dbReference type="ChEBI" id="CHEBI:18420"/>
    </ligand>
</feature>
<dbReference type="InterPro" id="IPR014721">
    <property type="entry name" value="Ribsml_uS5_D2-typ_fold_subgr"/>
</dbReference>
<evidence type="ECO:0000259" key="13">
    <source>
        <dbReference type="Pfam" id="PF00288"/>
    </source>
</evidence>
<dbReference type="Proteomes" id="UP001522868">
    <property type="component" value="Unassembled WGS sequence"/>
</dbReference>
<keyword evidence="7 11" id="KW-0067">ATP-binding</keyword>
<evidence type="ECO:0000313" key="16">
    <source>
        <dbReference type="EMBL" id="MCK8680149.1"/>
    </source>
</evidence>
<feature type="site" description="Transition state stabilizer" evidence="11">
    <location>
        <position position="37"/>
    </location>
</feature>
<keyword evidence="3 11" id="KW-0808">Transferase</keyword>
<evidence type="ECO:0000256" key="11">
    <source>
        <dbReference type="HAMAP-Rule" id="MF_00246"/>
    </source>
</evidence>
<comment type="function">
    <text evidence="11">Catalyzes the transfer of the gamma-phosphate of ATP to D-galactose to form alpha-D-galactose-1-phosphate (Gal-1-P).</text>
</comment>
<dbReference type="Pfam" id="PF00288">
    <property type="entry name" value="GHMP_kinases_N"/>
    <property type="match status" value="1"/>
</dbReference>
<evidence type="ECO:0000259" key="15">
    <source>
        <dbReference type="Pfam" id="PF10509"/>
    </source>
</evidence>
<accession>A0ABT0IFQ6</accession>
<dbReference type="Gene3D" id="3.30.230.10">
    <property type="match status" value="1"/>
</dbReference>
<dbReference type="PANTHER" id="PTHR10457:SF7">
    <property type="entry name" value="GALACTOKINASE-RELATED"/>
    <property type="match status" value="1"/>
</dbReference>
<proteinExistence type="inferred from homology"/>
<dbReference type="PIRSF" id="PIRSF000530">
    <property type="entry name" value="Galactokinase"/>
    <property type="match status" value="1"/>
</dbReference>
<feature type="domain" description="GHMP kinase C-terminal" evidence="14">
    <location>
        <begin position="293"/>
        <end position="371"/>
    </location>
</feature>
<keyword evidence="10 11" id="KW-0119">Carbohydrate metabolism</keyword>
<feature type="binding site" evidence="11">
    <location>
        <begin position="43"/>
        <end position="46"/>
    </location>
    <ligand>
        <name>substrate</name>
    </ligand>
</feature>
<evidence type="ECO:0000256" key="7">
    <source>
        <dbReference type="ARBA" id="ARBA00022840"/>
    </source>
</evidence>
<dbReference type="InterPro" id="IPR019539">
    <property type="entry name" value="GalKase_N"/>
</dbReference>
<keyword evidence="8 11" id="KW-0460">Magnesium</keyword>
<evidence type="ECO:0000259" key="14">
    <source>
        <dbReference type="Pfam" id="PF08544"/>
    </source>
</evidence>
<comment type="catalytic activity">
    <reaction evidence="11">
        <text>alpha-D-galactose + ATP = alpha-D-galactose 1-phosphate + ADP + H(+)</text>
        <dbReference type="Rhea" id="RHEA:13553"/>
        <dbReference type="ChEBI" id="CHEBI:15378"/>
        <dbReference type="ChEBI" id="CHEBI:28061"/>
        <dbReference type="ChEBI" id="CHEBI:30616"/>
        <dbReference type="ChEBI" id="CHEBI:58336"/>
        <dbReference type="ChEBI" id="CHEBI:456216"/>
        <dbReference type="EC" id="2.7.1.6"/>
    </reaction>
</comment>